<gene>
    <name evidence="12" type="ORF">MGAL_10B048215</name>
</gene>
<dbReference type="GO" id="GO:1990817">
    <property type="term" value="F:poly(A) RNA polymerase activity"/>
    <property type="evidence" value="ECO:0007669"/>
    <property type="project" value="UniProtKB-EC"/>
</dbReference>
<feature type="region of interest" description="Disordered" evidence="9">
    <location>
        <begin position="157"/>
        <end position="192"/>
    </location>
</feature>
<evidence type="ECO:0000256" key="4">
    <source>
        <dbReference type="ARBA" id="ARBA00022490"/>
    </source>
</evidence>
<keyword evidence="13" id="KW-1185">Reference proteome</keyword>
<sequence>MQRFVDLYHIIPIPTIFQEDYIEQAANECFNIIDNAASKCLIFRKTKLKGVRKHKNRKWFDIDLVQKRKSLISKDFMACSVLGQVQFSRKQSVVTRLLQWIAVLKSEWTSTTDKYLENSQTMYHQGYNPQFEDQNYMYYVQQQFPAYMQNYNMNMPMQQNFRPRPRFQGRPPFQGGRRPDQRHWQQQDNYSSVRDNIRQDIINQLNIEVGDDELHNNPNYTAFNANNSNKKRKSDDDDSPSKSKRSKQDYILRIPPTPKSSSNSQITQAMIEYFVENHQTEEMYMKKVKLRDALYSILNGVLPHCGLYIVGSSMSGCGTMTSDMDLCLMITDQPIEQAKEAPELLYLIQRSFGKCSFLNRSMVIRAKVPILRFTDTISQVECDLNVNNSVGIRNTHLIKYYCMLDWRIRPLMLYIKMWSRFHDINDARKMTISSYSLCLMVIHYLQFGCKPQVLPSLQKLYPDIFHSESDITALRFDHQLKYKSKNDQTLGDLFLGFLEYYTNNFAFDTQLMSVRTGTRMQKYMAIGQTNDKNQWKCLNIEEPFDLTNTARSCYDEHTFERIKRVIRLSYQRLSRSRDVKVILTSPF</sequence>
<dbReference type="Gene3D" id="3.30.460.10">
    <property type="entry name" value="Beta Polymerase, domain 2"/>
    <property type="match status" value="1"/>
</dbReference>
<feature type="compositionally biased region" description="Basic and acidic residues" evidence="9">
    <location>
        <begin position="233"/>
        <end position="250"/>
    </location>
</feature>
<dbReference type="Gene3D" id="1.10.1410.10">
    <property type="match status" value="1"/>
</dbReference>
<evidence type="ECO:0000256" key="5">
    <source>
        <dbReference type="ARBA" id="ARBA00022679"/>
    </source>
</evidence>
<dbReference type="GO" id="GO:0046872">
    <property type="term" value="F:metal ion binding"/>
    <property type="evidence" value="ECO:0007669"/>
    <property type="project" value="UniProtKB-KW"/>
</dbReference>
<dbReference type="PANTHER" id="PTHR12271">
    <property type="entry name" value="POLY A POLYMERASE CID PAP -RELATED"/>
    <property type="match status" value="1"/>
</dbReference>
<dbReference type="Pfam" id="PF03828">
    <property type="entry name" value="PAP_assoc"/>
    <property type="match status" value="1"/>
</dbReference>
<dbReference type="InterPro" id="IPR054708">
    <property type="entry name" value="MTPAP-like_central"/>
</dbReference>
<dbReference type="Pfam" id="PF22600">
    <property type="entry name" value="MTPAP-like_central"/>
    <property type="match status" value="1"/>
</dbReference>
<protein>
    <submittedName>
        <fullName evidence="12">Poly(A) RNA polymerase GLD2</fullName>
        <ecNumber evidence="12">2.7.7.19</ecNumber>
    </submittedName>
</protein>
<name>A0A8B6E9F5_MYTGA</name>
<evidence type="ECO:0000256" key="1">
    <source>
        <dbReference type="ARBA" id="ARBA00001936"/>
    </source>
</evidence>
<comment type="similarity">
    <text evidence="8">Belongs to the DNA polymerase type-B-like family. GLD2 subfamily.</text>
</comment>
<keyword evidence="4" id="KW-0963">Cytoplasm</keyword>
<dbReference type="InterPro" id="IPR002058">
    <property type="entry name" value="PAP_assoc"/>
</dbReference>
<keyword evidence="5 12" id="KW-0808">Transferase</keyword>
<proteinExistence type="inferred from homology"/>
<comment type="cofactor">
    <cofactor evidence="1">
        <name>Mn(2+)</name>
        <dbReference type="ChEBI" id="CHEBI:29035"/>
    </cofactor>
</comment>
<feature type="domain" description="Poly(A) RNA polymerase mitochondrial-like central palm" evidence="11">
    <location>
        <begin position="266"/>
        <end position="402"/>
    </location>
</feature>
<evidence type="ECO:0000259" key="11">
    <source>
        <dbReference type="Pfam" id="PF22600"/>
    </source>
</evidence>
<dbReference type="SUPFAM" id="SSF81301">
    <property type="entry name" value="Nucleotidyltransferase"/>
    <property type="match status" value="1"/>
</dbReference>
<feature type="compositionally biased region" description="Low complexity" evidence="9">
    <location>
        <begin position="216"/>
        <end position="228"/>
    </location>
</feature>
<evidence type="ECO:0000313" key="13">
    <source>
        <dbReference type="Proteomes" id="UP000596742"/>
    </source>
</evidence>
<dbReference type="PANTHER" id="PTHR12271:SF40">
    <property type="entry name" value="POLY(A) RNA POLYMERASE GLD2"/>
    <property type="match status" value="1"/>
</dbReference>
<feature type="compositionally biased region" description="Low complexity" evidence="9">
    <location>
        <begin position="157"/>
        <end position="176"/>
    </location>
</feature>
<feature type="domain" description="PAP-associated" evidence="10">
    <location>
        <begin position="489"/>
        <end position="548"/>
    </location>
</feature>
<keyword evidence="6" id="KW-0479">Metal-binding</keyword>
<evidence type="ECO:0000256" key="8">
    <source>
        <dbReference type="ARBA" id="ARBA00038491"/>
    </source>
</evidence>
<feature type="region of interest" description="Disordered" evidence="9">
    <location>
        <begin position="211"/>
        <end position="263"/>
    </location>
</feature>
<comment type="caution">
    <text evidence="12">The sequence shown here is derived from an EMBL/GenBank/DDBJ whole genome shotgun (WGS) entry which is preliminary data.</text>
</comment>
<dbReference type="InterPro" id="IPR043519">
    <property type="entry name" value="NT_sf"/>
</dbReference>
<keyword evidence="12" id="KW-0548">Nucleotidyltransferase</keyword>
<evidence type="ECO:0000256" key="6">
    <source>
        <dbReference type="ARBA" id="ARBA00022723"/>
    </source>
</evidence>
<evidence type="ECO:0000259" key="10">
    <source>
        <dbReference type="Pfam" id="PF03828"/>
    </source>
</evidence>
<dbReference type="EMBL" id="UYJE01004816">
    <property type="protein sequence ID" value="VDI31695.1"/>
    <property type="molecule type" value="Genomic_DNA"/>
</dbReference>
<dbReference type="EC" id="2.7.7.19" evidence="12"/>
<evidence type="ECO:0000256" key="9">
    <source>
        <dbReference type="SAM" id="MobiDB-lite"/>
    </source>
</evidence>
<comment type="subcellular location">
    <subcellularLocation>
        <location evidence="3">Cytoplasm</location>
    </subcellularLocation>
</comment>
<dbReference type="SUPFAM" id="SSF81631">
    <property type="entry name" value="PAP/OAS1 substrate-binding domain"/>
    <property type="match status" value="1"/>
</dbReference>
<evidence type="ECO:0000256" key="2">
    <source>
        <dbReference type="ARBA" id="ARBA00001946"/>
    </source>
</evidence>
<evidence type="ECO:0000256" key="3">
    <source>
        <dbReference type="ARBA" id="ARBA00004496"/>
    </source>
</evidence>
<dbReference type="GO" id="GO:0031123">
    <property type="term" value="P:RNA 3'-end processing"/>
    <property type="evidence" value="ECO:0007669"/>
    <property type="project" value="TreeGrafter"/>
</dbReference>
<reference evidence="12" key="1">
    <citation type="submission" date="2018-11" db="EMBL/GenBank/DDBJ databases">
        <authorList>
            <person name="Alioto T."/>
            <person name="Alioto T."/>
        </authorList>
    </citation>
    <scope>NUCLEOTIDE SEQUENCE</scope>
</reference>
<dbReference type="AlphaFoldDB" id="A0A8B6E9F5"/>
<dbReference type="Proteomes" id="UP000596742">
    <property type="component" value="Unassembled WGS sequence"/>
</dbReference>
<comment type="cofactor">
    <cofactor evidence="2">
        <name>Mg(2+)</name>
        <dbReference type="ChEBI" id="CHEBI:18420"/>
    </cofactor>
</comment>
<evidence type="ECO:0000256" key="7">
    <source>
        <dbReference type="ARBA" id="ARBA00022842"/>
    </source>
</evidence>
<dbReference type="CDD" id="cd05402">
    <property type="entry name" value="NT_PAP_TUTase"/>
    <property type="match status" value="1"/>
</dbReference>
<organism evidence="12 13">
    <name type="scientific">Mytilus galloprovincialis</name>
    <name type="common">Mediterranean mussel</name>
    <dbReference type="NCBI Taxonomy" id="29158"/>
    <lineage>
        <taxon>Eukaryota</taxon>
        <taxon>Metazoa</taxon>
        <taxon>Spiralia</taxon>
        <taxon>Lophotrochozoa</taxon>
        <taxon>Mollusca</taxon>
        <taxon>Bivalvia</taxon>
        <taxon>Autobranchia</taxon>
        <taxon>Pteriomorphia</taxon>
        <taxon>Mytilida</taxon>
        <taxon>Mytiloidea</taxon>
        <taxon>Mytilidae</taxon>
        <taxon>Mytilinae</taxon>
        <taxon>Mytilus</taxon>
    </lineage>
</organism>
<accession>A0A8B6E9F5</accession>
<dbReference type="OrthoDB" id="2274644at2759"/>
<evidence type="ECO:0000313" key="12">
    <source>
        <dbReference type="EMBL" id="VDI31695.1"/>
    </source>
</evidence>
<keyword evidence="7" id="KW-0460">Magnesium</keyword>
<dbReference type="GO" id="GO:0005737">
    <property type="term" value="C:cytoplasm"/>
    <property type="evidence" value="ECO:0007669"/>
    <property type="project" value="UniProtKB-SubCell"/>
</dbReference>